<keyword evidence="5 8" id="KW-0057">Aromatic amino acid biosynthesis</keyword>
<dbReference type="HAMAP" id="MF_00131">
    <property type="entry name" value="Trp_synth_alpha"/>
    <property type="match status" value="1"/>
</dbReference>
<evidence type="ECO:0000256" key="4">
    <source>
        <dbReference type="ARBA" id="ARBA00022822"/>
    </source>
</evidence>
<evidence type="ECO:0000313" key="10">
    <source>
        <dbReference type="EMBL" id="HGI30842.1"/>
    </source>
</evidence>
<comment type="catalytic activity">
    <reaction evidence="7 8">
        <text>(1S,2R)-1-C-(indol-3-yl)glycerol 3-phosphate + L-serine = D-glyceraldehyde 3-phosphate + L-tryptophan + H2O</text>
        <dbReference type="Rhea" id="RHEA:10532"/>
        <dbReference type="ChEBI" id="CHEBI:15377"/>
        <dbReference type="ChEBI" id="CHEBI:33384"/>
        <dbReference type="ChEBI" id="CHEBI:57912"/>
        <dbReference type="ChEBI" id="CHEBI:58866"/>
        <dbReference type="ChEBI" id="CHEBI:59776"/>
        <dbReference type="EC" id="4.2.1.20"/>
    </reaction>
</comment>
<sequence>MDPLREALEKKKRKLFVPYLTFGYPDVSSFCTLLRICEEEGADAVEVGIPHSDPVADGPVIQTTSFAALKQGVTPPLVVEVMAGVSLSIPLIAMTYGNIVLQYGVGRFARDFREVGFRGLIVADFPLEAWDFLKEAQGLLSRILLASVTSPLERVRRIAEVSEGFVYLVSGKGVTGKTEVDFSALKERVACIRRHTSALVLPGFGIHNPRQAATLAEYTDGVIVGSALLEYIIRNRDTATWMEGFAALMRSYRRALDGAA</sequence>
<dbReference type="GO" id="GO:0004834">
    <property type="term" value="F:tryptophan synthase activity"/>
    <property type="evidence" value="ECO:0007669"/>
    <property type="project" value="UniProtKB-UniRule"/>
</dbReference>
<dbReference type="InterPro" id="IPR011060">
    <property type="entry name" value="RibuloseP-bd_barrel"/>
</dbReference>
<dbReference type="EC" id="4.2.1.20" evidence="8"/>
<evidence type="ECO:0000256" key="8">
    <source>
        <dbReference type="HAMAP-Rule" id="MF_00131"/>
    </source>
</evidence>
<reference evidence="10" key="1">
    <citation type="journal article" date="2020" name="mSystems">
        <title>Genome- and Community-Level Interaction Insights into Carbon Utilization and Element Cycling Functions of Hydrothermarchaeota in Hydrothermal Sediment.</title>
        <authorList>
            <person name="Zhou Z."/>
            <person name="Liu Y."/>
            <person name="Xu W."/>
            <person name="Pan J."/>
            <person name="Luo Z.H."/>
            <person name="Li M."/>
        </authorList>
    </citation>
    <scope>NUCLEOTIDE SEQUENCE [LARGE SCALE GENOMIC DNA]</scope>
    <source>
        <strain evidence="10">SpSt-747</strain>
    </source>
</reference>
<dbReference type="PROSITE" id="PS00167">
    <property type="entry name" value="TRP_SYNTHASE_ALPHA"/>
    <property type="match status" value="1"/>
</dbReference>
<evidence type="ECO:0000256" key="3">
    <source>
        <dbReference type="ARBA" id="ARBA00022605"/>
    </source>
</evidence>
<comment type="function">
    <text evidence="8">The alpha subunit is responsible for the aldol cleavage of indoleglycerol phosphate to indole and glyceraldehyde 3-phosphate.</text>
</comment>
<accession>A0A7V3YGT7</accession>
<proteinExistence type="inferred from homology"/>
<keyword evidence="4 8" id="KW-0822">Tryptophan biosynthesis</keyword>
<feature type="active site" description="Proton acceptor" evidence="8">
    <location>
        <position position="57"/>
    </location>
</feature>
<keyword evidence="3 8" id="KW-0028">Amino-acid biosynthesis</keyword>
<evidence type="ECO:0000256" key="7">
    <source>
        <dbReference type="ARBA" id="ARBA00049047"/>
    </source>
</evidence>
<evidence type="ECO:0000256" key="6">
    <source>
        <dbReference type="ARBA" id="ARBA00023239"/>
    </source>
</evidence>
<feature type="active site" description="Proton acceptor" evidence="8">
    <location>
        <position position="46"/>
    </location>
</feature>
<dbReference type="Gene3D" id="3.20.20.70">
    <property type="entry name" value="Aldolase class I"/>
    <property type="match status" value="1"/>
</dbReference>
<comment type="similarity">
    <text evidence="8 9">Belongs to the TrpA family.</text>
</comment>
<dbReference type="InterPro" id="IPR013785">
    <property type="entry name" value="Aldolase_TIM"/>
</dbReference>
<dbReference type="PANTHER" id="PTHR43406">
    <property type="entry name" value="TRYPTOPHAN SYNTHASE, ALPHA CHAIN"/>
    <property type="match status" value="1"/>
</dbReference>
<comment type="subunit">
    <text evidence="2 8">Tetramer of two alpha and two beta chains.</text>
</comment>
<evidence type="ECO:0000256" key="9">
    <source>
        <dbReference type="RuleBase" id="RU003662"/>
    </source>
</evidence>
<dbReference type="AlphaFoldDB" id="A0A7V3YGT7"/>
<evidence type="ECO:0000256" key="2">
    <source>
        <dbReference type="ARBA" id="ARBA00011270"/>
    </source>
</evidence>
<evidence type="ECO:0000256" key="1">
    <source>
        <dbReference type="ARBA" id="ARBA00004733"/>
    </source>
</evidence>
<protein>
    <recommendedName>
        <fullName evidence="8">Tryptophan synthase alpha chain</fullName>
        <ecNumber evidence="8">4.2.1.20</ecNumber>
    </recommendedName>
</protein>
<dbReference type="CDD" id="cd04724">
    <property type="entry name" value="Tryptophan_synthase_alpha"/>
    <property type="match status" value="1"/>
</dbReference>
<dbReference type="NCBIfam" id="TIGR00262">
    <property type="entry name" value="trpA"/>
    <property type="match status" value="1"/>
</dbReference>
<dbReference type="EMBL" id="DTFV01000085">
    <property type="protein sequence ID" value="HGI30842.1"/>
    <property type="molecule type" value="Genomic_DNA"/>
</dbReference>
<dbReference type="GO" id="GO:0005829">
    <property type="term" value="C:cytosol"/>
    <property type="evidence" value="ECO:0007669"/>
    <property type="project" value="TreeGrafter"/>
</dbReference>
<name>A0A7V3YGT7_9BACT</name>
<organism evidence="10">
    <name type="scientific">Candidatus Caldatribacterium californiense</name>
    <dbReference type="NCBI Taxonomy" id="1454726"/>
    <lineage>
        <taxon>Bacteria</taxon>
        <taxon>Pseudomonadati</taxon>
        <taxon>Atribacterota</taxon>
        <taxon>Atribacteria</taxon>
        <taxon>Atribacterales</taxon>
        <taxon>Candidatus Caldatribacteriaceae</taxon>
        <taxon>Candidatus Caldatribacterium</taxon>
    </lineage>
</organism>
<gene>
    <name evidence="8 10" type="primary">trpA</name>
    <name evidence="10" type="ORF">ENV30_05995</name>
</gene>
<comment type="pathway">
    <text evidence="1 8">Amino-acid biosynthesis; L-tryptophan biosynthesis; L-tryptophan from chorismate: step 5/5.</text>
</comment>
<dbReference type="Pfam" id="PF00290">
    <property type="entry name" value="Trp_syntA"/>
    <property type="match status" value="1"/>
</dbReference>
<comment type="caution">
    <text evidence="10">The sequence shown here is derived from an EMBL/GenBank/DDBJ whole genome shotgun (WGS) entry which is preliminary data.</text>
</comment>
<dbReference type="InterPro" id="IPR018204">
    <property type="entry name" value="Trp_synthase_alpha_AS"/>
</dbReference>
<dbReference type="InterPro" id="IPR002028">
    <property type="entry name" value="Trp_synthase_suA"/>
</dbReference>
<dbReference type="UniPathway" id="UPA00035">
    <property type="reaction ID" value="UER00044"/>
</dbReference>
<dbReference type="PANTHER" id="PTHR43406:SF1">
    <property type="entry name" value="TRYPTOPHAN SYNTHASE ALPHA CHAIN, CHLOROPLASTIC"/>
    <property type="match status" value="1"/>
</dbReference>
<evidence type="ECO:0000256" key="5">
    <source>
        <dbReference type="ARBA" id="ARBA00023141"/>
    </source>
</evidence>
<dbReference type="SUPFAM" id="SSF51366">
    <property type="entry name" value="Ribulose-phoshate binding barrel"/>
    <property type="match status" value="1"/>
</dbReference>
<keyword evidence="6 8" id="KW-0456">Lyase</keyword>